<accession>A0A7J7MVY6</accession>
<feature type="non-terminal residue" evidence="1">
    <location>
        <position position="1"/>
    </location>
</feature>
<name>A0A7J7MVY6_9MAGN</name>
<dbReference type="EMBL" id="JACGCM010001217">
    <property type="protein sequence ID" value="KAF6158858.1"/>
    <property type="molecule type" value="Genomic_DNA"/>
</dbReference>
<reference evidence="1 2" key="1">
    <citation type="journal article" date="2020" name="IScience">
        <title>Genome Sequencing of the Endangered Kingdonia uniflora (Circaeasteraceae, Ranunculales) Reveals Potential Mechanisms of Evolutionary Specialization.</title>
        <authorList>
            <person name="Sun Y."/>
            <person name="Deng T."/>
            <person name="Zhang A."/>
            <person name="Moore M.J."/>
            <person name="Landis J.B."/>
            <person name="Lin N."/>
            <person name="Zhang H."/>
            <person name="Zhang X."/>
            <person name="Huang J."/>
            <person name="Zhang X."/>
            <person name="Sun H."/>
            <person name="Wang H."/>
        </authorList>
    </citation>
    <scope>NUCLEOTIDE SEQUENCE [LARGE SCALE GENOMIC DNA]</scope>
    <source>
        <strain evidence="1">TB1705</strain>
        <tissue evidence="1">Leaf</tissue>
    </source>
</reference>
<keyword evidence="2" id="KW-1185">Reference proteome</keyword>
<gene>
    <name evidence="1" type="ORF">GIB67_012501</name>
</gene>
<dbReference type="AlphaFoldDB" id="A0A7J7MVY6"/>
<dbReference type="OrthoDB" id="1923067at2759"/>
<comment type="caution">
    <text evidence="1">The sequence shown here is derived from an EMBL/GenBank/DDBJ whole genome shotgun (WGS) entry which is preliminary data.</text>
</comment>
<protein>
    <submittedName>
        <fullName evidence="1">Uncharacterized protein</fullName>
    </submittedName>
</protein>
<evidence type="ECO:0000313" key="1">
    <source>
        <dbReference type="EMBL" id="KAF6158858.1"/>
    </source>
</evidence>
<dbReference type="Proteomes" id="UP000541444">
    <property type="component" value="Unassembled WGS sequence"/>
</dbReference>
<proteinExistence type="predicted"/>
<organism evidence="1 2">
    <name type="scientific">Kingdonia uniflora</name>
    <dbReference type="NCBI Taxonomy" id="39325"/>
    <lineage>
        <taxon>Eukaryota</taxon>
        <taxon>Viridiplantae</taxon>
        <taxon>Streptophyta</taxon>
        <taxon>Embryophyta</taxon>
        <taxon>Tracheophyta</taxon>
        <taxon>Spermatophyta</taxon>
        <taxon>Magnoliopsida</taxon>
        <taxon>Ranunculales</taxon>
        <taxon>Circaeasteraceae</taxon>
        <taxon>Kingdonia</taxon>
    </lineage>
</organism>
<evidence type="ECO:0000313" key="2">
    <source>
        <dbReference type="Proteomes" id="UP000541444"/>
    </source>
</evidence>
<sequence length="269" mass="30233">ASPLIEQPDVVMMEDDEGPPIWPTSQVKVLHSLIYYSMRVHRLIHLNMGLLPGVDKRVKKPRASEPLEEELDDLPHMHFSNDEPNIESESGVGMGGDTPVNAETENRWAETNPDSLDAEEGYYSNYSSVDGDDGLTQTDIERYDDEFRDLAKECDNIFTTKEAEVHHTTLPMHNPRVNSDGTTFSMRASSNLIHTCPGRSGQSNKNVNAQRVANKVKETIRVVRTTRPAGVKELISRRYGVDISYYTSWNAGTICTERIVGSYDEGYIL</sequence>